<dbReference type="GO" id="GO:0071011">
    <property type="term" value="C:precatalytic spliceosome"/>
    <property type="evidence" value="ECO:0007669"/>
    <property type="project" value="TreeGrafter"/>
</dbReference>
<keyword evidence="2" id="KW-0863">Zinc-finger</keyword>
<dbReference type="GO" id="GO:0003723">
    <property type="term" value="F:RNA binding"/>
    <property type="evidence" value="ECO:0007669"/>
    <property type="project" value="TreeGrafter"/>
</dbReference>
<dbReference type="GO" id="GO:0008270">
    <property type="term" value="F:zinc ion binding"/>
    <property type="evidence" value="ECO:0007669"/>
    <property type="project" value="UniProtKB-KW"/>
</dbReference>
<keyword evidence="3" id="KW-0862">Zinc</keyword>
<dbReference type="EMBL" id="CCYA01000278">
    <property type="protein sequence ID" value="CEH16192.1"/>
    <property type="molecule type" value="Genomic_DNA"/>
</dbReference>
<feature type="region of interest" description="Disordered" evidence="5">
    <location>
        <begin position="180"/>
        <end position="312"/>
    </location>
</feature>
<feature type="compositionally biased region" description="Low complexity" evidence="5">
    <location>
        <begin position="76"/>
        <end position="89"/>
    </location>
</feature>
<dbReference type="Gene3D" id="3.30.160.60">
    <property type="entry name" value="Classic Zinc Finger"/>
    <property type="match status" value="1"/>
</dbReference>
<dbReference type="SMART" id="SM00451">
    <property type="entry name" value="ZnF_U1"/>
    <property type="match status" value="1"/>
</dbReference>
<proteinExistence type="predicted"/>
<accession>A0A0P1BJU6</accession>
<protein>
    <submittedName>
        <fullName evidence="7">WW DOMAIN BINDING PROTEIN 4</fullName>
    </submittedName>
</protein>
<sequence>MSEFWVSRKKWTCPYCDITINDDVPSRMQHENGLRHKGNVERSLKGTYRKAERERREEESARREMAAIERIHSTIKPSAATSSKTASAPDNTSWKPSDKLTAYGTVSDASYAQESYESTRLKEEQEAALREQELEQRRKEEGFVGEWETVAPSRPVVNRAPNAQDEGTEYEAARAFQVKEKTGLHARNDDEENATEEIKVKKRRMNDQEASWNEDAVRRRRLPQWQGLKLEPKREDSTIESRVDSFRVSGGSPASPKKEQDDSAVPPTKEVDGSSREPSTTGQSGAGADAPKSMFKKRKAGAGAGAKKVRTV</sequence>
<organism evidence="7 8">
    <name type="scientific">Ceraceosorus bombacis</name>
    <dbReference type="NCBI Taxonomy" id="401625"/>
    <lineage>
        <taxon>Eukaryota</taxon>
        <taxon>Fungi</taxon>
        <taxon>Dikarya</taxon>
        <taxon>Basidiomycota</taxon>
        <taxon>Ustilaginomycotina</taxon>
        <taxon>Exobasidiomycetes</taxon>
        <taxon>Ceraceosorales</taxon>
        <taxon>Ceraceosoraceae</taxon>
        <taxon>Ceraceosorus</taxon>
    </lineage>
</organism>
<evidence type="ECO:0000256" key="5">
    <source>
        <dbReference type="SAM" id="MobiDB-lite"/>
    </source>
</evidence>
<evidence type="ECO:0000256" key="2">
    <source>
        <dbReference type="ARBA" id="ARBA00022771"/>
    </source>
</evidence>
<evidence type="ECO:0000256" key="4">
    <source>
        <dbReference type="SAM" id="Coils"/>
    </source>
</evidence>
<evidence type="ECO:0000256" key="1">
    <source>
        <dbReference type="ARBA" id="ARBA00022723"/>
    </source>
</evidence>
<dbReference type="STRING" id="401625.A0A0P1BJU6"/>
<dbReference type="OrthoDB" id="191651at2759"/>
<evidence type="ECO:0000256" key="3">
    <source>
        <dbReference type="ARBA" id="ARBA00022833"/>
    </source>
</evidence>
<dbReference type="InterPro" id="IPR013085">
    <property type="entry name" value="U1-CZ_Znf_C2H2"/>
</dbReference>
<dbReference type="InterPro" id="IPR003604">
    <property type="entry name" value="Matrin/U1-like-C_Znf_C2H2"/>
</dbReference>
<evidence type="ECO:0000313" key="7">
    <source>
        <dbReference type="EMBL" id="CEH16192.1"/>
    </source>
</evidence>
<dbReference type="Pfam" id="PF06220">
    <property type="entry name" value="zf-U1"/>
    <property type="match status" value="1"/>
</dbReference>
<reference evidence="7 8" key="1">
    <citation type="submission" date="2014-09" db="EMBL/GenBank/DDBJ databases">
        <authorList>
            <person name="Magalhaes I.L.F."/>
            <person name="Oliveira U."/>
            <person name="Santos F.R."/>
            <person name="Vidigal T.H.D.A."/>
            <person name="Brescovit A.D."/>
            <person name="Santos A.J."/>
        </authorList>
    </citation>
    <scope>NUCLEOTIDE SEQUENCE [LARGE SCALE GENOMIC DNA]</scope>
</reference>
<evidence type="ECO:0000313" key="8">
    <source>
        <dbReference type="Proteomes" id="UP000054845"/>
    </source>
</evidence>
<dbReference type="PANTHER" id="PTHR13173">
    <property type="entry name" value="WW DOMAIN BINDING PROTEIN 4"/>
    <property type="match status" value="1"/>
</dbReference>
<dbReference type="InterPro" id="IPR040023">
    <property type="entry name" value="WBP4"/>
</dbReference>
<keyword evidence="8" id="KW-1185">Reference proteome</keyword>
<keyword evidence="4" id="KW-0175">Coiled coil</keyword>
<feature type="compositionally biased region" description="Basic and acidic residues" evidence="5">
    <location>
        <begin position="230"/>
        <end position="245"/>
    </location>
</feature>
<dbReference type="GO" id="GO:0000398">
    <property type="term" value="P:mRNA splicing, via spliceosome"/>
    <property type="evidence" value="ECO:0007669"/>
    <property type="project" value="InterPro"/>
</dbReference>
<dbReference type="AlphaFoldDB" id="A0A0P1BJU6"/>
<keyword evidence="1" id="KW-0479">Metal-binding</keyword>
<feature type="region of interest" description="Disordered" evidence="5">
    <location>
        <begin position="72"/>
        <end position="100"/>
    </location>
</feature>
<dbReference type="Proteomes" id="UP000054845">
    <property type="component" value="Unassembled WGS sequence"/>
</dbReference>
<dbReference type="SUPFAM" id="SSF57667">
    <property type="entry name" value="beta-beta-alpha zinc fingers"/>
    <property type="match status" value="1"/>
</dbReference>
<name>A0A0P1BJU6_9BASI</name>
<dbReference type="InterPro" id="IPR036236">
    <property type="entry name" value="Znf_C2H2_sf"/>
</dbReference>
<dbReference type="PANTHER" id="PTHR13173:SF10">
    <property type="entry name" value="WW DOMAIN-BINDING PROTEIN 4"/>
    <property type="match status" value="1"/>
</dbReference>
<feature type="domain" description="U1-type" evidence="6">
    <location>
        <begin position="8"/>
        <end position="43"/>
    </location>
</feature>
<feature type="coiled-coil region" evidence="4">
    <location>
        <begin position="41"/>
        <end position="71"/>
    </location>
</feature>
<evidence type="ECO:0000259" key="6">
    <source>
        <dbReference type="SMART" id="SM00451"/>
    </source>
</evidence>